<reference evidence="1" key="1">
    <citation type="submission" date="2021-06" db="EMBL/GenBank/DDBJ databases">
        <authorList>
            <person name="Hodson N. C."/>
            <person name="Mongue J. A."/>
            <person name="Jaron S. K."/>
        </authorList>
    </citation>
    <scope>NUCLEOTIDE SEQUENCE</scope>
</reference>
<accession>A0A8J2NVK5</accession>
<dbReference type="Proteomes" id="UP000708208">
    <property type="component" value="Unassembled WGS sequence"/>
</dbReference>
<name>A0A8J2NVK5_9HEXA</name>
<keyword evidence="2" id="KW-1185">Reference proteome</keyword>
<gene>
    <name evidence="1" type="ORF">AFUS01_LOCUS16868</name>
</gene>
<dbReference type="AlphaFoldDB" id="A0A8J2NVK5"/>
<sequence length="23" mass="2630">GNVGAVWNSWQWVQPCGRWGQDV</sequence>
<comment type="caution">
    <text evidence="1">The sequence shown here is derived from an EMBL/GenBank/DDBJ whole genome shotgun (WGS) entry which is preliminary data.</text>
</comment>
<evidence type="ECO:0000313" key="2">
    <source>
        <dbReference type="Proteomes" id="UP000708208"/>
    </source>
</evidence>
<evidence type="ECO:0000313" key="1">
    <source>
        <dbReference type="EMBL" id="CAG7728058.1"/>
    </source>
</evidence>
<organism evidence="1 2">
    <name type="scientific">Allacma fusca</name>
    <dbReference type="NCBI Taxonomy" id="39272"/>
    <lineage>
        <taxon>Eukaryota</taxon>
        <taxon>Metazoa</taxon>
        <taxon>Ecdysozoa</taxon>
        <taxon>Arthropoda</taxon>
        <taxon>Hexapoda</taxon>
        <taxon>Collembola</taxon>
        <taxon>Symphypleona</taxon>
        <taxon>Sminthuridae</taxon>
        <taxon>Allacma</taxon>
    </lineage>
</organism>
<feature type="non-terminal residue" evidence="1">
    <location>
        <position position="1"/>
    </location>
</feature>
<protein>
    <submittedName>
        <fullName evidence="1">Uncharacterized protein</fullName>
    </submittedName>
</protein>
<dbReference type="EMBL" id="CAJVCH010157779">
    <property type="protein sequence ID" value="CAG7728058.1"/>
    <property type="molecule type" value="Genomic_DNA"/>
</dbReference>
<proteinExistence type="predicted"/>